<proteinExistence type="predicted"/>
<dbReference type="Proteomes" id="UP000238327">
    <property type="component" value="Chromosome"/>
</dbReference>
<gene>
    <name evidence="1" type="ORF">C7A17_26540</name>
</gene>
<evidence type="ECO:0000313" key="2">
    <source>
        <dbReference type="Proteomes" id="UP000238327"/>
    </source>
</evidence>
<dbReference type="AlphaFoldDB" id="A0A2R3QWG0"/>
<protein>
    <submittedName>
        <fullName evidence="1">Uncharacterized protein</fullName>
    </submittedName>
</protein>
<evidence type="ECO:0000313" key="1">
    <source>
        <dbReference type="EMBL" id="AVO56149.1"/>
    </source>
</evidence>
<reference evidence="1 2" key="1">
    <citation type="submission" date="2018-03" db="EMBL/GenBank/DDBJ databases">
        <title>Complete genome sequence and methylome analysis of Pseudomonas mendocina NEB 698.</title>
        <authorList>
            <person name="Morgan R.D."/>
        </authorList>
    </citation>
    <scope>NUCLEOTIDE SEQUENCE [LARGE SCALE GENOMIC DNA]</scope>
    <source>
        <strain evidence="1 2">NEB698</strain>
    </source>
</reference>
<accession>A0A2R3QWG0</accession>
<name>A0A2R3QWG0_ECTME</name>
<organism evidence="1 2">
    <name type="scientific">Ectopseudomonas mendocina</name>
    <name type="common">Pseudomonas mendocina</name>
    <dbReference type="NCBI Taxonomy" id="300"/>
    <lineage>
        <taxon>Bacteria</taxon>
        <taxon>Pseudomonadati</taxon>
        <taxon>Pseudomonadota</taxon>
        <taxon>Gammaproteobacteria</taxon>
        <taxon>Pseudomonadales</taxon>
        <taxon>Pseudomonadaceae</taxon>
        <taxon>Ectopseudomonas</taxon>
    </lineage>
</organism>
<dbReference type="EMBL" id="CP027657">
    <property type="protein sequence ID" value="AVO56149.1"/>
    <property type="molecule type" value="Genomic_DNA"/>
</dbReference>
<sequence length="76" mass="8660">MHLERKVADRDGYGIWSFHQSQISWVLDQGRKTYRHARIKPAEPRPGAEVEVFIVEGADAPEETHIGPRRGVVIVL</sequence>